<evidence type="ECO:0000259" key="5">
    <source>
        <dbReference type="PROSITE" id="PS50949"/>
    </source>
</evidence>
<keyword evidence="3" id="KW-0804">Transcription</keyword>
<gene>
    <name evidence="6" type="ORF">MQH31_10870</name>
</gene>
<accession>A0AA41QWA9</accession>
<evidence type="ECO:0000313" key="6">
    <source>
        <dbReference type="EMBL" id="MCI4658308.1"/>
    </source>
</evidence>
<dbReference type="Gene3D" id="1.10.10.10">
    <property type="entry name" value="Winged helix-like DNA-binding domain superfamily/Winged helix DNA-binding domain"/>
    <property type="match status" value="1"/>
</dbReference>
<evidence type="ECO:0000256" key="1">
    <source>
        <dbReference type="ARBA" id="ARBA00023015"/>
    </source>
</evidence>
<dbReference type="InterPro" id="IPR036388">
    <property type="entry name" value="WH-like_DNA-bd_sf"/>
</dbReference>
<feature type="domain" description="HTH gntR-type" evidence="5">
    <location>
        <begin position="6"/>
        <end position="74"/>
    </location>
</feature>
<dbReference type="GO" id="GO:0003700">
    <property type="term" value="F:DNA-binding transcription factor activity"/>
    <property type="evidence" value="ECO:0007669"/>
    <property type="project" value="InterPro"/>
</dbReference>
<evidence type="ECO:0000313" key="7">
    <source>
        <dbReference type="Proteomes" id="UP001165341"/>
    </source>
</evidence>
<reference evidence="6" key="1">
    <citation type="submission" date="2022-03" db="EMBL/GenBank/DDBJ databases">
        <title>Cryobacterium sp. nov. strain ZS14-85, isolated from Antarctic soil.</title>
        <authorList>
            <person name="Li J."/>
            <person name="Niu G."/>
        </authorList>
    </citation>
    <scope>NUCLEOTIDE SEQUENCE</scope>
    <source>
        <strain evidence="6">ZS14-85</strain>
    </source>
</reference>
<dbReference type="Pfam" id="PF00392">
    <property type="entry name" value="GntR"/>
    <property type="match status" value="1"/>
</dbReference>
<keyword evidence="7" id="KW-1185">Reference proteome</keyword>
<dbReference type="InterPro" id="IPR036390">
    <property type="entry name" value="WH_DNA-bd_sf"/>
</dbReference>
<comment type="caution">
    <text evidence="6">The sequence shown here is derived from an EMBL/GenBank/DDBJ whole genome shotgun (WGS) entry which is preliminary data.</text>
</comment>
<evidence type="ECO:0000256" key="2">
    <source>
        <dbReference type="ARBA" id="ARBA00023125"/>
    </source>
</evidence>
<organism evidence="6 7">
    <name type="scientific">Cryobacterium zhongshanensis</name>
    <dbReference type="NCBI Taxonomy" id="2928153"/>
    <lineage>
        <taxon>Bacteria</taxon>
        <taxon>Bacillati</taxon>
        <taxon>Actinomycetota</taxon>
        <taxon>Actinomycetes</taxon>
        <taxon>Micrococcales</taxon>
        <taxon>Microbacteriaceae</taxon>
        <taxon>Cryobacterium</taxon>
    </lineage>
</organism>
<dbReference type="PANTHER" id="PTHR38445">
    <property type="entry name" value="HTH-TYPE TRANSCRIPTIONAL REPRESSOR YTRA"/>
    <property type="match status" value="1"/>
</dbReference>
<dbReference type="Proteomes" id="UP001165341">
    <property type="component" value="Unassembled WGS sequence"/>
</dbReference>
<evidence type="ECO:0000256" key="4">
    <source>
        <dbReference type="SAM" id="MobiDB-lite"/>
    </source>
</evidence>
<name>A0AA41QWA9_9MICO</name>
<dbReference type="SMART" id="SM00345">
    <property type="entry name" value="HTH_GNTR"/>
    <property type="match status" value="1"/>
</dbReference>
<dbReference type="SUPFAM" id="SSF46785">
    <property type="entry name" value="Winged helix' DNA-binding domain"/>
    <property type="match status" value="1"/>
</dbReference>
<dbReference type="PANTHER" id="PTHR38445:SF10">
    <property type="entry name" value="GNTR-FAMILY TRANSCRIPTIONAL REGULATOR"/>
    <property type="match status" value="1"/>
</dbReference>
<protein>
    <submittedName>
        <fullName evidence="6">GntR family transcriptional regulator</fullName>
    </submittedName>
</protein>
<dbReference type="AlphaFoldDB" id="A0AA41QWA9"/>
<dbReference type="RefSeq" id="WP_243012055.1">
    <property type="nucleotide sequence ID" value="NZ_JALGAR010000002.1"/>
</dbReference>
<dbReference type="CDD" id="cd07377">
    <property type="entry name" value="WHTH_GntR"/>
    <property type="match status" value="1"/>
</dbReference>
<dbReference type="PROSITE" id="PS50949">
    <property type="entry name" value="HTH_GNTR"/>
    <property type="match status" value="1"/>
</dbReference>
<feature type="region of interest" description="Disordered" evidence="4">
    <location>
        <begin position="118"/>
        <end position="146"/>
    </location>
</feature>
<dbReference type="EMBL" id="JALGAR010000002">
    <property type="protein sequence ID" value="MCI4658308.1"/>
    <property type="molecule type" value="Genomic_DNA"/>
</dbReference>
<keyword evidence="1" id="KW-0805">Transcription regulation</keyword>
<evidence type="ECO:0000256" key="3">
    <source>
        <dbReference type="ARBA" id="ARBA00023163"/>
    </source>
</evidence>
<feature type="compositionally biased region" description="Low complexity" evidence="4">
    <location>
        <begin position="120"/>
        <end position="134"/>
    </location>
</feature>
<keyword evidence="2" id="KW-0238">DNA-binding</keyword>
<dbReference type="InterPro" id="IPR000524">
    <property type="entry name" value="Tscrpt_reg_HTH_GntR"/>
</dbReference>
<sequence length="146" mass="15833">MFSEGSPIFQQLAAQIANDIVAGTYPEGTAVPSASEYAIFYQMNPATAGKAVNVLVEQGVLFKKRGVGMFVSEGARDMLSAQRHAAFRVLFVEPLVREAHVLGIETDELGRMIAVEADTQSQSQSQSQSQNQNQTPTPMIEKEVLS</sequence>
<dbReference type="GO" id="GO:0003677">
    <property type="term" value="F:DNA binding"/>
    <property type="evidence" value="ECO:0007669"/>
    <property type="project" value="UniProtKB-KW"/>
</dbReference>
<proteinExistence type="predicted"/>